<dbReference type="FunFam" id="1.25.40.10:FF:001636">
    <property type="entry name" value="Pentatricopeptide repeat-containing protein At2g20540"/>
    <property type="match status" value="1"/>
</dbReference>
<dbReference type="InterPro" id="IPR011990">
    <property type="entry name" value="TPR-like_helical_dom_sf"/>
</dbReference>
<dbReference type="Pfam" id="PF01535">
    <property type="entry name" value="PPR"/>
    <property type="match status" value="3"/>
</dbReference>
<name>A0A6P8C680_PUNGR</name>
<dbReference type="RefSeq" id="XP_031377241.1">
    <property type="nucleotide sequence ID" value="XM_031521381.1"/>
</dbReference>
<dbReference type="AlphaFoldDB" id="A0A6P8C680"/>
<protein>
    <submittedName>
        <fullName evidence="4">Pentatricopeptide repeat-containing protein At1g33350-like</fullName>
    </submittedName>
</protein>
<proteinExistence type="predicted"/>
<dbReference type="GO" id="GO:0003723">
    <property type="term" value="F:RNA binding"/>
    <property type="evidence" value="ECO:0007669"/>
    <property type="project" value="InterPro"/>
</dbReference>
<evidence type="ECO:0000256" key="2">
    <source>
        <dbReference type="PROSITE-ProRule" id="PRU00708"/>
    </source>
</evidence>
<gene>
    <name evidence="4" type="primary">LOC116192747</name>
</gene>
<dbReference type="InterPro" id="IPR046960">
    <property type="entry name" value="PPR_At4g14850-like_plant"/>
</dbReference>
<evidence type="ECO:0000313" key="3">
    <source>
        <dbReference type="Proteomes" id="UP000515151"/>
    </source>
</evidence>
<dbReference type="Proteomes" id="UP000515151">
    <property type="component" value="Chromosome 1"/>
</dbReference>
<dbReference type="PANTHER" id="PTHR47926:SF453">
    <property type="entry name" value="PENTATRICOPEPTIDE REPEAT (PPR) SUPERFAMILY PROTEIN"/>
    <property type="match status" value="1"/>
</dbReference>
<dbReference type="NCBIfam" id="TIGR00756">
    <property type="entry name" value="PPR"/>
    <property type="match status" value="4"/>
</dbReference>
<feature type="repeat" description="PPR" evidence="2">
    <location>
        <begin position="188"/>
        <end position="222"/>
    </location>
</feature>
<dbReference type="PROSITE" id="PS51375">
    <property type="entry name" value="PPR"/>
    <property type="match status" value="2"/>
</dbReference>
<dbReference type="GO" id="GO:0009451">
    <property type="term" value="P:RNA modification"/>
    <property type="evidence" value="ECO:0007669"/>
    <property type="project" value="InterPro"/>
</dbReference>
<dbReference type="Pfam" id="PF20431">
    <property type="entry name" value="E_motif"/>
    <property type="match status" value="1"/>
</dbReference>
<sequence>MARMLHYQRPWQQTRGASSMANLHEHVPRLLERCSHLNQLKQIQALLFGLAHADTQFFAFKLVRFCALKLSDLDYGRRIFDHLRSPNIYLYTAMITAYASHPEHSSSAFLLYRDMVRRARPRPNHFIYPHVLKSRSEPLEADIVHGHVLKSGFGQYPVVQTALLDSYSRSSSGVDSARLLFDEMHERTVVSWTAMISGYVRFGLMGDAMSLFEKMPERDVPSWNALIAGCTQNGFFSQALSILRSMISASTSEDGKTRGNRPNAVTVACALSACGHTGTLQLGKEIHCYILRNGLALDFYISNALIDMYGKCGSLIEARGIFDRTVKRNLTSWNSMINCLALHGQTRQAISVFEEMMTFGVDMLPDEVTFIGLLNACTHGGHVERGQAYFEAMTQDYGIQPWIEHYGCLIDLLGRAGKFEEALQVIGAMKIQPDEVIWGSLLNGCRVHGDIDLAELAVSKLIELDPDNGGYGAMLANLYGEQGKWEEVRRVRKTLKERDAYKTPGCSWVEINNQLHQFYSVDLTHPRTDEIYTVLESLVDAG</sequence>
<keyword evidence="1" id="KW-0677">Repeat</keyword>
<organism evidence="3 4">
    <name type="scientific">Punica granatum</name>
    <name type="common">Pomegranate</name>
    <dbReference type="NCBI Taxonomy" id="22663"/>
    <lineage>
        <taxon>Eukaryota</taxon>
        <taxon>Viridiplantae</taxon>
        <taxon>Streptophyta</taxon>
        <taxon>Embryophyta</taxon>
        <taxon>Tracheophyta</taxon>
        <taxon>Spermatophyta</taxon>
        <taxon>Magnoliopsida</taxon>
        <taxon>eudicotyledons</taxon>
        <taxon>Gunneridae</taxon>
        <taxon>Pentapetalae</taxon>
        <taxon>rosids</taxon>
        <taxon>malvids</taxon>
        <taxon>Myrtales</taxon>
        <taxon>Lythraceae</taxon>
        <taxon>Punica</taxon>
    </lineage>
</organism>
<evidence type="ECO:0000256" key="1">
    <source>
        <dbReference type="ARBA" id="ARBA00022737"/>
    </source>
</evidence>
<reference evidence="4" key="2">
    <citation type="submission" date="2025-08" db="UniProtKB">
        <authorList>
            <consortium name="RefSeq"/>
        </authorList>
    </citation>
    <scope>IDENTIFICATION</scope>
    <source>
        <tissue evidence="4">Leaf</tissue>
    </source>
</reference>
<dbReference type="GeneID" id="116192747"/>
<accession>A0A6P8C680</accession>
<dbReference type="SUPFAM" id="SSF48452">
    <property type="entry name" value="TPR-like"/>
    <property type="match status" value="1"/>
</dbReference>
<dbReference type="PANTHER" id="PTHR47926">
    <property type="entry name" value="PENTATRICOPEPTIDE REPEAT-CONTAINING PROTEIN"/>
    <property type="match status" value="1"/>
</dbReference>
<dbReference type="InterPro" id="IPR002885">
    <property type="entry name" value="PPR_rpt"/>
</dbReference>
<keyword evidence="3" id="KW-1185">Reference proteome</keyword>
<dbReference type="FunFam" id="1.25.40.10:FF:002166">
    <property type="entry name" value="Pentatricopeptide (PPR) repeat-containing protein-like"/>
    <property type="match status" value="1"/>
</dbReference>
<dbReference type="Gene3D" id="1.25.40.10">
    <property type="entry name" value="Tetratricopeptide repeat domain"/>
    <property type="match status" value="3"/>
</dbReference>
<dbReference type="OrthoDB" id="597215at2759"/>
<dbReference type="Pfam" id="PF13041">
    <property type="entry name" value="PPR_2"/>
    <property type="match status" value="1"/>
</dbReference>
<evidence type="ECO:0000313" key="4">
    <source>
        <dbReference type="RefSeq" id="XP_031377241.1"/>
    </source>
</evidence>
<feature type="repeat" description="PPR" evidence="2">
    <location>
        <begin position="329"/>
        <end position="363"/>
    </location>
</feature>
<dbReference type="InterPro" id="IPR046848">
    <property type="entry name" value="E_motif"/>
</dbReference>
<reference evidence="3" key="1">
    <citation type="journal article" date="2020" name="Plant Biotechnol. J.">
        <title>The pomegranate (Punica granatum L.) draft genome dissects genetic divergence between soft- and hard-seeded cultivars.</title>
        <authorList>
            <person name="Luo X."/>
            <person name="Li H."/>
            <person name="Wu Z."/>
            <person name="Yao W."/>
            <person name="Zhao P."/>
            <person name="Cao D."/>
            <person name="Yu H."/>
            <person name="Li K."/>
            <person name="Poudel K."/>
            <person name="Zhao D."/>
            <person name="Zhang F."/>
            <person name="Xia X."/>
            <person name="Chen L."/>
            <person name="Wang Q."/>
            <person name="Jing D."/>
            <person name="Cao S."/>
        </authorList>
    </citation>
    <scope>NUCLEOTIDE SEQUENCE [LARGE SCALE GENOMIC DNA]</scope>
    <source>
        <strain evidence="3">cv. Tunisia</strain>
    </source>
</reference>